<dbReference type="GO" id="GO:0012505">
    <property type="term" value="C:endomembrane system"/>
    <property type="evidence" value="ECO:0007669"/>
    <property type="project" value="UniProtKB-SubCell"/>
</dbReference>
<dbReference type="Gene3D" id="2.130.10.10">
    <property type="entry name" value="YVTN repeat-like/Quinoprotein amine dehydrogenase"/>
    <property type="match status" value="1"/>
</dbReference>
<feature type="region of interest" description="Disordered" evidence="9">
    <location>
        <begin position="191"/>
        <end position="215"/>
    </location>
</feature>
<proteinExistence type="inferred from homology"/>
<dbReference type="SUPFAM" id="SSF50978">
    <property type="entry name" value="WD40 repeat-like"/>
    <property type="match status" value="1"/>
</dbReference>
<evidence type="ECO:0000256" key="3">
    <source>
        <dbReference type="ARBA" id="ARBA00022554"/>
    </source>
</evidence>
<protein>
    <recommendedName>
        <fullName evidence="12">Autophagy-related protein 21</fullName>
    </recommendedName>
</protein>
<dbReference type="eggNOG" id="KOG2110">
    <property type="taxonomic scope" value="Eukaryota"/>
</dbReference>
<keyword evidence="6" id="KW-0653">Protein transport</keyword>
<dbReference type="InterPro" id="IPR048720">
    <property type="entry name" value="PROPPIN"/>
</dbReference>
<dbReference type="InterPro" id="IPR001680">
    <property type="entry name" value="WD40_rpt"/>
</dbReference>
<dbReference type="Pfam" id="PF21032">
    <property type="entry name" value="PROPPIN"/>
    <property type="match status" value="2"/>
</dbReference>
<evidence type="ECO:0000313" key="10">
    <source>
        <dbReference type="EMBL" id="EER32012.1"/>
    </source>
</evidence>
<accession>C5MFF2</accession>
<evidence type="ECO:0000256" key="4">
    <source>
        <dbReference type="ARBA" id="ARBA00022574"/>
    </source>
</evidence>
<dbReference type="KEGG" id="ctp:CTRG_04795"/>
<keyword evidence="4" id="KW-0853">WD repeat</keyword>
<dbReference type="STRING" id="294747.C5MFF2"/>
<dbReference type="InterPro" id="IPR015943">
    <property type="entry name" value="WD40/YVTN_repeat-like_dom_sf"/>
</dbReference>
<sequence>MITINDLSFNPDYSSISVSTSEGFKIFNCEPFGEFYSSQESPLRRSISNSLDETTTTPKGTIRNDDVSDNNATAFLKMLFSTSLTIVVPQSQDNLGNRSLKIYNLKQHLKICDLDFPSNIIDIKLNRKRLLVILDNGQLYIYDLSCVRLLKILQLQLNDDETDCKEFIGDLSNDDKSWLILPISYTTNQTDLLNNENNNPSQPSTPRLKPSDSVVNTESYDKYIELTRKSSSSTLHKSSTNIGLEDIKKDSEGWVVIYDTINLLPVLIFQAHNSAIGRICVSPKDNKIATASVKGTIIRVFHLKDETDGNPKISMVTNLRRGHNPARINALNFHNDNHILGCGSESNTIHLFKLSGDGLDQHENDENDDGVGGANQTSDYDDSDGETSRSSEDLNENLANLLISKPPEPAAVEVEKKQSNSWFNKTKKLINNQYTNSIIKKLPYKDYFENLIWEPPRRSFAYIKLPEYIPHIDKELRSNKVEIGFNNDLVFIASYHSGNFYQYQIPKHRGSIPSISEDEKREECLLVSQFNLL</sequence>
<evidence type="ECO:0000256" key="7">
    <source>
        <dbReference type="ARBA" id="ARBA00025740"/>
    </source>
</evidence>
<dbReference type="EMBL" id="GG692400">
    <property type="protein sequence ID" value="EER32012.1"/>
    <property type="molecule type" value="Genomic_DNA"/>
</dbReference>
<evidence type="ECO:0000256" key="5">
    <source>
        <dbReference type="ARBA" id="ARBA00022737"/>
    </source>
</evidence>
<dbReference type="AlphaFoldDB" id="C5MFF2"/>
<keyword evidence="3" id="KW-0926">Vacuole</keyword>
<comment type="similarity">
    <text evidence="7">Belongs to the WD repeat PROPPIN family.</text>
</comment>
<evidence type="ECO:0000256" key="1">
    <source>
        <dbReference type="ARBA" id="ARBA00004184"/>
    </source>
</evidence>
<feature type="compositionally biased region" description="Low complexity" evidence="9">
    <location>
        <begin position="191"/>
        <end position="205"/>
    </location>
</feature>
<evidence type="ECO:0008006" key="12">
    <source>
        <dbReference type="Google" id="ProtNLM"/>
    </source>
</evidence>
<name>C5MFF2_CANTT</name>
<evidence type="ECO:0000256" key="6">
    <source>
        <dbReference type="ARBA" id="ARBA00022927"/>
    </source>
</evidence>
<gene>
    <name evidence="10" type="ORF">CTRG_04795</name>
</gene>
<dbReference type="InterPro" id="IPR036322">
    <property type="entry name" value="WD40_repeat_dom_sf"/>
</dbReference>
<keyword evidence="2" id="KW-0813">Transport</keyword>
<dbReference type="GO" id="GO:0015031">
    <property type="term" value="P:protein transport"/>
    <property type="evidence" value="ECO:0007669"/>
    <property type="project" value="UniProtKB-KW"/>
</dbReference>
<dbReference type="HOGENOM" id="CLU_025895_5_2_1"/>
<reference evidence="10 11" key="1">
    <citation type="journal article" date="2009" name="Nature">
        <title>Evolution of pathogenicity and sexual reproduction in eight Candida genomes.</title>
        <authorList>
            <person name="Butler G."/>
            <person name="Rasmussen M.D."/>
            <person name="Lin M.F."/>
            <person name="Santos M.A."/>
            <person name="Sakthikumar S."/>
            <person name="Munro C.A."/>
            <person name="Rheinbay E."/>
            <person name="Grabherr M."/>
            <person name="Forche A."/>
            <person name="Reedy J.L."/>
            <person name="Agrafioti I."/>
            <person name="Arnaud M.B."/>
            <person name="Bates S."/>
            <person name="Brown A.J."/>
            <person name="Brunke S."/>
            <person name="Costanzo M.C."/>
            <person name="Fitzpatrick D.A."/>
            <person name="de Groot P.W."/>
            <person name="Harris D."/>
            <person name="Hoyer L.L."/>
            <person name="Hube B."/>
            <person name="Klis F.M."/>
            <person name="Kodira C."/>
            <person name="Lennard N."/>
            <person name="Logue M.E."/>
            <person name="Martin R."/>
            <person name="Neiman A.M."/>
            <person name="Nikolaou E."/>
            <person name="Quail M.A."/>
            <person name="Quinn J."/>
            <person name="Santos M.C."/>
            <person name="Schmitzberger F.F."/>
            <person name="Sherlock G."/>
            <person name="Shah P."/>
            <person name="Silverstein K.A."/>
            <person name="Skrzypek M.S."/>
            <person name="Soll D."/>
            <person name="Staggs R."/>
            <person name="Stansfield I."/>
            <person name="Stumpf M.P."/>
            <person name="Sudbery P.E."/>
            <person name="Srikantha T."/>
            <person name="Zeng Q."/>
            <person name="Berman J."/>
            <person name="Berriman M."/>
            <person name="Heitman J."/>
            <person name="Gow N.A."/>
            <person name="Lorenz M.C."/>
            <person name="Birren B.W."/>
            <person name="Kellis M."/>
            <person name="Cuomo C.A."/>
        </authorList>
    </citation>
    <scope>NUCLEOTIDE SEQUENCE [LARGE SCALE GENOMIC DNA]</scope>
    <source>
        <strain evidence="11">ATCC MYA-3404 / T1</strain>
    </source>
</reference>
<dbReference type="RefSeq" id="XP_002550497.1">
    <property type="nucleotide sequence ID" value="XM_002550451.1"/>
</dbReference>
<dbReference type="GO" id="GO:0005774">
    <property type="term" value="C:vacuolar membrane"/>
    <property type="evidence" value="ECO:0007669"/>
    <property type="project" value="UniProtKB-SubCell"/>
</dbReference>
<dbReference type="SMART" id="SM00320">
    <property type="entry name" value="WD40"/>
    <property type="match status" value="2"/>
</dbReference>
<comment type="subcellular location">
    <subcellularLocation>
        <location evidence="1">Endomembrane system</location>
        <topology evidence="1">Peripheral membrane protein</topology>
    </subcellularLocation>
    <subcellularLocation>
        <location evidence="8">Vacuole membrane</location>
    </subcellularLocation>
</comment>
<dbReference type="VEuPathDB" id="FungiDB:CTRG_04795"/>
<dbReference type="PANTHER" id="PTHR11227">
    <property type="entry name" value="WD-REPEAT PROTEIN INTERACTING WITH PHOSPHOINOSIDES WIPI -RELATED"/>
    <property type="match status" value="1"/>
</dbReference>
<dbReference type="Proteomes" id="UP000002037">
    <property type="component" value="Unassembled WGS sequence"/>
</dbReference>
<dbReference type="OrthoDB" id="1667587at2759"/>
<evidence type="ECO:0000256" key="9">
    <source>
        <dbReference type="SAM" id="MobiDB-lite"/>
    </source>
</evidence>
<evidence type="ECO:0000256" key="8">
    <source>
        <dbReference type="ARBA" id="ARBA00037813"/>
    </source>
</evidence>
<evidence type="ECO:0000313" key="11">
    <source>
        <dbReference type="Proteomes" id="UP000002037"/>
    </source>
</evidence>
<feature type="region of interest" description="Disordered" evidence="9">
    <location>
        <begin position="360"/>
        <end position="392"/>
    </location>
</feature>
<keyword evidence="5" id="KW-0677">Repeat</keyword>
<evidence type="ECO:0000256" key="2">
    <source>
        <dbReference type="ARBA" id="ARBA00022448"/>
    </source>
</evidence>
<keyword evidence="11" id="KW-1185">Reference proteome</keyword>
<organism evidence="10 11">
    <name type="scientific">Candida tropicalis (strain ATCC MYA-3404 / T1)</name>
    <name type="common">Yeast</name>
    <dbReference type="NCBI Taxonomy" id="294747"/>
    <lineage>
        <taxon>Eukaryota</taxon>
        <taxon>Fungi</taxon>
        <taxon>Dikarya</taxon>
        <taxon>Ascomycota</taxon>
        <taxon>Saccharomycotina</taxon>
        <taxon>Pichiomycetes</taxon>
        <taxon>Debaryomycetaceae</taxon>
        <taxon>Candida/Lodderomyces clade</taxon>
        <taxon>Candida</taxon>
    </lineage>
</organism>
<dbReference type="GeneID" id="8296504"/>